<dbReference type="Gene3D" id="1.10.260.40">
    <property type="entry name" value="lambda repressor-like DNA-binding domains"/>
    <property type="match status" value="1"/>
</dbReference>
<dbReference type="OrthoDB" id="9793869at2"/>
<gene>
    <name evidence="2" type="ORF">O159_22690</name>
</gene>
<dbReference type="CDD" id="cd00093">
    <property type="entry name" value="HTH_XRE"/>
    <property type="match status" value="1"/>
</dbReference>
<evidence type="ECO:0000313" key="3">
    <source>
        <dbReference type="Proteomes" id="UP000016743"/>
    </source>
</evidence>
<dbReference type="KEGG" id="lxy:O159_22690"/>
<dbReference type="PATRIC" id="fig|1389489.3.peg.2169"/>
<organism evidence="2 3">
    <name type="scientific">Leifsonia xyli subsp. cynodontis DSM 46306</name>
    <dbReference type="NCBI Taxonomy" id="1389489"/>
    <lineage>
        <taxon>Bacteria</taxon>
        <taxon>Bacillati</taxon>
        <taxon>Actinomycetota</taxon>
        <taxon>Actinomycetes</taxon>
        <taxon>Micrococcales</taxon>
        <taxon>Microbacteriaceae</taxon>
        <taxon>Leifsonia</taxon>
    </lineage>
</organism>
<dbReference type="InterPro" id="IPR010982">
    <property type="entry name" value="Lambda_DNA-bd_dom_sf"/>
</dbReference>
<feature type="domain" description="HTH cro/C1-type" evidence="1">
    <location>
        <begin position="11"/>
        <end position="59"/>
    </location>
</feature>
<dbReference type="AlphaFoldDB" id="U3P7E6"/>
<dbReference type="InterPro" id="IPR001387">
    <property type="entry name" value="Cro/C1-type_HTH"/>
</dbReference>
<keyword evidence="3" id="KW-1185">Reference proteome</keyword>
<protein>
    <recommendedName>
        <fullName evidence="1">HTH cro/C1-type domain-containing protein</fullName>
    </recommendedName>
</protein>
<evidence type="ECO:0000313" key="2">
    <source>
        <dbReference type="EMBL" id="AGW42235.1"/>
    </source>
</evidence>
<dbReference type="Proteomes" id="UP000016743">
    <property type="component" value="Chromosome"/>
</dbReference>
<dbReference type="SUPFAM" id="SSF47413">
    <property type="entry name" value="lambda repressor-like DNA-binding domains"/>
    <property type="match status" value="1"/>
</dbReference>
<evidence type="ECO:0000259" key="1">
    <source>
        <dbReference type="PROSITE" id="PS50943"/>
    </source>
</evidence>
<dbReference type="EMBL" id="CP006734">
    <property type="protein sequence ID" value="AGW42235.1"/>
    <property type="molecule type" value="Genomic_DNA"/>
</dbReference>
<proteinExistence type="predicted"/>
<reference evidence="2 3" key="1">
    <citation type="journal article" date="2013" name="Genome Announc.">
        <title>Complete Genome Sequence of Leifsonia xyli subsp. cynodontis Strain DSM46306, a Gram-Positive Bacterial Pathogen of Grasses.</title>
        <authorList>
            <person name="Monteiro-Vitorello C.B."/>
            <person name="Zerillo M.M."/>
            <person name="Van Sluys M.A."/>
            <person name="Camargo L.E."/>
            <person name="Kitajima J.P."/>
        </authorList>
    </citation>
    <scope>NUCLEOTIDE SEQUENCE [LARGE SCALE GENOMIC DNA]</scope>
    <source>
        <strain evidence="2 3">DSM 46306</strain>
    </source>
</reference>
<dbReference type="PROSITE" id="PS50943">
    <property type="entry name" value="HTH_CROC1"/>
    <property type="match status" value="1"/>
</dbReference>
<dbReference type="Pfam" id="PF01381">
    <property type="entry name" value="HTH_3"/>
    <property type="match status" value="1"/>
</dbReference>
<name>U3P7E6_LEIXC</name>
<accession>U3P7E6</accession>
<dbReference type="HOGENOM" id="CLU_2844510_0_0_11"/>
<dbReference type="GO" id="GO:0003677">
    <property type="term" value="F:DNA binding"/>
    <property type="evidence" value="ECO:0007669"/>
    <property type="project" value="InterPro"/>
</dbReference>
<sequence>MAAKVRGIAAEKRVKQGDLAVALNVSRMAIVRRFNGSVPFTDRELIALSERLDVPVGAFFGEVAA</sequence>